<keyword evidence="7" id="KW-1185">Reference proteome</keyword>
<evidence type="ECO:0000256" key="2">
    <source>
        <dbReference type="ARBA" id="ARBA00010617"/>
    </source>
</evidence>
<keyword evidence="3" id="KW-0479">Metal-binding</keyword>
<evidence type="ECO:0000256" key="4">
    <source>
        <dbReference type="ARBA" id="ARBA00023002"/>
    </source>
</evidence>
<evidence type="ECO:0000313" key="7">
    <source>
        <dbReference type="Proteomes" id="UP001293254"/>
    </source>
</evidence>
<dbReference type="AlphaFoldDB" id="A0AAE1YC31"/>
<sequence length="147" mass="16902">MRLYPPVPMDPKEALNDDILPDGMVVRKGTRVTYHPYAMGKVEKVREKDWAEVRPERWLEREEATQKWRFVKMDSYTYPVFQAGTRICLGKDMAFIQTKRVVAGILCRFRVVPVVVEGAEPVYEAGLTAKIKRGFPVRIEAKTEVAS</sequence>
<evidence type="ECO:0000256" key="3">
    <source>
        <dbReference type="ARBA" id="ARBA00022723"/>
    </source>
</evidence>
<dbReference type="GO" id="GO:0004497">
    <property type="term" value="F:monooxygenase activity"/>
    <property type="evidence" value="ECO:0007669"/>
    <property type="project" value="InterPro"/>
</dbReference>
<dbReference type="GO" id="GO:0005506">
    <property type="term" value="F:iron ion binding"/>
    <property type="evidence" value="ECO:0007669"/>
    <property type="project" value="InterPro"/>
</dbReference>
<dbReference type="PANTHER" id="PTHR24296">
    <property type="entry name" value="CYTOCHROME P450"/>
    <property type="match status" value="1"/>
</dbReference>
<reference evidence="6" key="1">
    <citation type="submission" date="2020-06" db="EMBL/GenBank/DDBJ databases">
        <authorList>
            <person name="Li T."/>
            <person name="Hu X."/>
            <person name="Zhang T."/>
            <person name="Song X."/>
            <person name="Zhang H."/>
            <person name="Dai N."/>
            <person name="Sheng W."/>
            <person name="Hou X."/>
            <person name="Wei L."/>
        </authorList>
    </citation>
    <scope>NUCLEOTIDE SEQUENCE</scope>
    <source>
        <strain evidence="6">3651</strain>
        <tissue evidence="6">Leaf</tissue>
    </source>
</reference>
<accession>A0AAE1YC31</accession>
<keyword evidence="5" id="KW-0408">Iron</keyword>
<comment type="caution">
    <text evidence="6">The sequence shown here is derived from an EMBL/GenBank/DDBJ whole genome shotgun (WGS) entry which is preliminary data.</text>
</comment>
<dbReference type="InterPro" id="IPR001128">
    <property type="entry name" value="Cyt_P450"/>
</dbReference>
<dbReference type="EMBL" id="JACGWO010000005">
    <property type="protein sequence ID" value="KAK4427257.1"/>
    <property type="molecule type" value="Genomic_DNA"/>
</dbReference>
<organism evidence="6 7">
    <name type="scientific">Sesamum alatum</name>
    <dbReference type="NCBI Taxonomy" id="300844"/>
    <lineage>
        <taxon>Eukaryota</taxon>
        <taxon>Viridiplantae</taxon>
        <taxon>Streptophyta</taxon>
        <taxon>Embryophyta</taxon>
        <taxon>Tracheophyta</taxon>
        <taxon>Spermatophyta</taxon>
        <taxon>Magnoliopsida</taxon>
        <taxon>eudicotyledons</taxon>
        <taxon>Gunneridae</taxon>
        <taxon>Pentapetalae</taxon>
        <taxon>asterids</taxon>
        <taxon>lamiids</taxon>
        <taxon>Lamiales</taxon>
        <taxon>Pedaliaceae</taxon>
        <taxon>Sesamum</taxon>
    </lineage>
</organism>
<gene>
    <name evidence="6" type="ORF">Salat_1494600</name>
</gene>
<dbReference type="SUPFAM" id="SSF48264">
    <property type="entry name" value="Cytochrome P450"/>
    <property type="match status" value="1"/>
</dbReference>
<keyword evidence="4" id="KW-0560">Oxidoreductase</keyword>
<dbReference type="InterPro" id="IPR036396">
    <property type="entry name" value="Cyt_P450_sf"/>
</dbReference>
<dbReference type="Pfam" id="PF00067">
    <property type="entry name" value="p450"/>
    <property type="match status" value="1"/>
</dbReference>
<proteinExistence type="inferred from homology"/>
<dbReference type="Proteomes" id="UP001293254">
    <property type="component" value="Unassembled WGS sequence"/>
</dbReference>
<evidence type="ECO:0000256" key="1">
    <source>
        <dbReference type="ARBA" id="ARBA00001971"/>
    </source>
</evidence>
<evidence type="ECO:0000313" key="6">
    <source>
        <dbReference type="EMBL" id="KAK4427257.1"/>
    </source>
</evidence>
<dbReference type="GO" id="GO:0020037">
    <property type="term" value="F:heme binding"/>
    <property type="evidence" value="ECO:0007669"/>
    <property type="project" value="InterPro"/>
</dbReference>
<protein>
    <submittedName>
        <fullName evidence="6">Cytochrome</fullName>
    </submittedName>
</protein>
<comment type="cofactor">
    <cofactor evidence="1">
        <name>heme</name>
        <dbReference type="ChEBI" id="CHEBI:30413"/>
    </cofactor>
</comment>
<dbReference type="Gene3D" id="1.10.630.10">
    <property type="entry name" value="Cytochrome P450"/>
    <property type="match status" value="1"/>
</dbReference>
<reference evidence="6" key="2">
    <citation type="journal article" date="2024" name="Plant">
        <title>Genomic evolution and insights into agronomic trait innovations of Sesamum species.</title>
        <authorList>
            <person name="Miao H."/>
            <person name="Wang L."/>
            <person name="Qu L."/>
            <person name="Liu H."/>
            <person name="Sun Y."/>
            <person name="Le M."/>
            <person name="Wang Q."/>
            <person name="Wei S."/>
            <person name="Zheng Y."/>
            <person name="Lin W."/>
            <person name="Duan Y."/>
            <person name="Cao H."/>
            <person name="Xiong S."/>
            <person name="Wang X."/>
            <person name="Wei L."/>
            <person name="Li C."/>
            <person name="Ma Q."/>
            <person name="Ju M."/>
            <person name="Zhao R."/>
            <person name="Li G."/>
            <person name="Mu C."/>
            <person name="Tian Q."/>
            <person name="Mei H."/>
            <person name="Zhang T."/>
            <person name="Gao T."/>
            <person name="Zhang H."/>
        </authorList>
    </citation>
    <scope>NUCLEOTIDE SEQUENCE</scope>
    <source>
        <strain evidence="6">3651</strain>
    </source>
</reference>
<comment type="similarity">
    <text evidence="2">Belongs to the cytochrome P450 family.</text>
</comment>
<name>A0AAE1YC31_9LAMI</name>
<dbReference type="GO" id="GO:0016705">
    <property type="term" value="F:oxidoreductase activity, acting on paired donors, with incorporation or reduction of molecular oxygen"/>
    <property type="evidence" value="ECO:0007669"/>
    <property type="project" value="InterPro"/>
</dbReference>
<evidence type="ECO:0000256" key="5">
    <source>
        <dbReference type="ARBA" id="ARBA00023004"/>
    </source>
</evidence>